<feature type="non-terminal residue" evidence="1">
    <location>
        <position position="659"/>
    </location>
</feature>
<comment type="caution">
    <text evidence="1">The sequence shown here is derived from an EMBL/GenBank/DDBJ whole genome shotgun (WGS) entry which is preliminary data.</text>
</comment>
<name>A0A2U2P951_9SPHI</name>
<keyword evidence="2" id="KW-1185">Reference proteome</keyword>
<accession>A0A2U2P951</accession>
<dbReference type="EMBL" id="QEAS01000062">
    <property type="protein sequence ID" value="PWG77912.1"/>
    <property type="molecule type" value="Genomic_DNA"/>
</dbReference>
<dbReference type="AlphaFoldDB" id="A0A2U2P951"/>
<organism evidence="1 2">
    <name type="scientific">Pararcticibacter amylolyticus</name>
    <dbReference type="NCBI Taxonomy" id="2173175"/>
    <lineage>
        <taxon>Bacteria</taxon>
        <taxon>Pseudomonadati</taxon>
        <taxon>Bacteroidota</taxon>
        <taxon>Sphingobacteriia</taxon>
        <taxon>Sphingobacteriales</taxon>
        <taxon>Sphingobacteriaceae</taxon>
        <taxon>Pararcticibacter</taxon>
    </lineage>
</organism>
<sequence>AGLFGRLHGQSNPVSVNHFTGTANVSIPLYELKSGGVSMPIALSYSATGIKVKDSEGNAGMGWQVNLESSVSRVVRGLPDDCKKDDAGYTRLGWLYNTNGTKIAAFTPANDQSYTTCSDETADVSYINTNFTGFSDTEPDLFVVDAPGLSCQLVFGADNILRTVPYMDVKAEYSTDAASGQITSFTLTTDKGVKYVFSDCENTRRIAQGNPFLCRNEYEQYRYGVSFTHAWKLSRATDAGGNGLAIAYRSFGGIQLEEEDPDYDQNVVSARPKMGGVFTIKDVSDRRRLDTVSRIHAGVKKRLLTAGYVNIDGRDLVKGITGPGRSYAFAYMGNVYGPPAVSSRYFLKTVLLNSDYWYQFEYNGEATGELSERYVPYPDNLSKSMDLWGYYNGSNATSLKPNVYINPSSASYERYRSTIATNRLGTYKYTIDGESRAVNATHIVLGSLSKVLYKGGGYTELVYEPNDFYDNTAAAVHLGAGIRIKQVSTFDGASSANNMIKNYSYTDPSTGQSSGKALSMPVYAFTTDYISDPLDGETAAQIWKNSTCVCEEDLSEEDHSVVYSHVRESQSGAGSTLYQFSVPATNWDNSAPDWAPTVNYAGRSNCASDPGNLKSGKYTYPFIPNPNYDFERGLLQKTSMYNDAGQLVSEQSYTYQRTG</sequence>
<feature type="non-terminal residue" evidence="1">
    <location>
        <position position="1"/>
    </location>
</feature>
<gene>
    <name evidence="1" type="ORF">DDR33_25010</name>
</gene>
<evidence type="ECO:0000313" key="2">
    <source>
        <dbReference type="Proteomes" id="UP000245647"/>
    </source>
</evidence>
<dbReference type="RefSeq" id="WP_158280874.1">
    <property type="nucleotide sequence ID" value="NZ_QEAS01000062.1"/>
</dbReference>
<evidence type="ECO:0000313" key="1">
    <source>
        <dbReference type="EMBL" id="PWG77912.1"/>
    </source>
</evidence>
<dbReference type="OrthoDB" id="903892at2"/>
<reference evidence="1 2" key="1">
    <citation type="submission" date="2018-04" db="EMBL/GenBank/DDBJ databases">
        <title>Pedobacter chongqingensis sp. nov., isolated from a rottenly hemp rope.</title>
        <authorList>
            <person name="Cai Y."/>
        </authorList>
    </citation>
    <scope>NUCLEOTIDE SEQUENCE [LARGE SCALE GENOMIC DNA]</scope>
    <source>
        <strain evidence="1 2">FJ4-8</strain>
    </source>
</reference>
<proteinExistence type="predicted"/>
<protein>
    <submittedName>
        <fullName evidence="1">Uncharacterized protein</fullName>
    </submittedName>
</protein>
<dbReference type="Proteomes" id="UP000245647">
    <property type="component" value="Unassembled WGS sequence"/>
</dbReference>